<dbReference type="InterPro" id="IPR050445">
    <property type="entry name" value="Bact_polysacc_biosynth/exp"/>
</dbReference>
<proteinExistence type="inferred from homology"/>
<protein>
    <recommendedName>
        <fullName evidence="2">non-specific protein-tyrosine kinase</fullName>
        <ecNumber evidence="2">2.7.10.2</ecNumber>
    </recommendedName>
</protein>
<evidence type="ECO:0000313" key="10">
    <source>
        <dbReference type="EMBL" id="EKU49996.1"/>
    </source>
</evidence>
<comment type="similarity">
    <text evidence="1">Belongs to the CpsD/CapB family.</text>
</comment>
<dbReference type="InterPro" id="IPR027417">
    <property type="entry name" value="P-loop_NTPase"/>
</dbReference>
<evidence type="ECO:0000256" key="4">
    <source>
        <dbReference type="ARBA" id="ARBA00022741"/>
    </source>
</evidence>
<keyword evidence="5" id="KW-0418">Kinase</keyword>
<evidence type="ECO:0000259" key="9">
    <source>
        <dbReference type="Pfam" id="PF13614"/>
    </source>
</evidence>
<evidence type="ECO:0000256" key="1">
    <source>
        <dbReference type="ARBA" id="ARBA00007316"/>
    </source>
</evidence>
<evidence type="ECO:0000256" key="6">
    <source>
        <dbReference type="ARBA" id="ARBA00022840"/>
    </source>
</evidence>
<evidence type="ECO:0000256" key="2">
    <source>
        <dbReference type="ARBA" id="ARBA00011903"/>
    </source>
</evidence>
<dbReference type="eggNOG" id="COG0489">
    <property type="taxonomic scope" value="Bacteria"/>
</dbReference>
<gene>
    <name evidence="10" type="ORF">C273_01968</name>
</gene>
<dbReference type="PANTHER" id="PTHR32309:SF13">
    <property type="entry name" value="FERRIC ENTEROBACTIN TRANSPORT PROTEIN FEPE"/>
    <property type="match status" value="1"/>
</dbReference>
<evidence type="ECO:0000256" key="3">
    <source>
        <dbReference type="ARBA" id="ARBA00022679"/>
    </source>
</evidence>
<keyword evidence="4" id="KW-0547">Nucleotide-binding</keyword>
<keyword evidence="3" id="KW-0808">Transferase</keyword>
<dbReference type="RefSeq" id="WP_009382160.1">
    <property type="nucleotide sequence ID" value="NZ_AMSQ01000003.1"/>
</dbReference>
<dbReference type="EMBL" id="AMSQ01000003">
    <property type="protein sequence ID" value="EKU49996.1"/>
    <property type="molecule type" value="Genomic_DNA"/>
</dbReference>
<keyword evidence="6" id="KW-0067">ATP-binding</keyword>
<dbReference type="GO" id="GO:0005886">
    <property type="term" value="C:plasma membrane"/>
    <property type="evidence" value="ECO:0007669"/>
    <property type="project" value="UniProtKB-ARBA"/>
</dbReference>
<feature type="domain" description="AAA" evidence="9">
    <location>
        <begin position="48"/>
        <end position="203"/>
    </location>
</feature>
<dbReference type="STRING" id="1229783.C273_01968"/>
<dbReference type="Pfam" id="PF13614">
    <property type="entry name" value="AAA_31"/>
    <property type="match status" value="1"/>
</dbReference>
<reference evidence="10 11" key="1">
    <citation type="journal article" date="2013" name="Genome Announc.">
        <title>Genome Sequence of Staphylococcus massiliensis Strain S46, Isolated from the Surface of Healthy Human Skin.</title>
        <authorList>
            <person name="Srivastav R."/>
            <person name="Singh A."/>
            <person name="Jangir P.K."/>
            <person name="Kumari C."/>
            <person name="Muduli S."/>
            <person name="Sharma R."/>
        </authorList>
    </citation>
    <scope>NUCLEOTIDE SEQUENCE [LARGE SCALE GENOMIC DNA]</scope>
    <source>
        <strain evidence="10 11">S46</strain>
    </source>
</reference>
<dbReference type="AlphaFoldDB" id="K9AV73"/>
<dbReference type="InterPro" id="IPR005702">
    <property type="entry name" value="Wzc-like_C"/>
</dbReference>
<dbReference type="OrthoDB" id="9794577at2"/>
<accession>K9AV73</accession>
<dbReference type="GO" id="GO:0042802">
    <property type="term" value="F:identical protein binding"/>
    <property type="evidence" value="ECO:0007669"/>
    <property type="project" value="UniProtKB-ARBA"/>
</dbReference>
<comment type="catalytic activity">
    <reaction evidence="8">
        <text>L-tyrosyl-[protein] + ATP = O-phospho-L-tyrosyl-[protein] + ADP + H(+)</text>
        <dbReference type="Rhea" id="RHEA:10596"/>
        <dbReference type="Rhea" id="RHEA-COMP:10136"/>
        <dbReference type="Rhea" id="RHEA-COMP:20101"/>
        <dbReference type="ChEBI" id="CHEBI:15378"/>
        <dbReference type="ChEBI" id="CHEBI:30616"/>
        <dbReference type="ChEBI" id="CHEBI:46858"/>
        <dbReference type="ChEBI" id="CHEBI:61978"/>
        <dbReference type="ChEBI" id="CHEBI:456216"/>
        <dbReference type="EC" id="2.7.10.2"/>
    </reaction>
</comment>
<dbReference type="FunFam" id="3.40.50.300:FF:000527">
    <property type="entry name" value="Tyrosine-protein kinase etk"/>
    <property type="match status" value="1"/>
</dbReference>
<evidence type="ECO:0000256" key="5">
    <source>
        <dbReference type="ARBA" id="ARBA00022777"/>
    </source>
</evidence>
<dbReference type="PANTHER" id="PTHR32309">
    <property type="entry name" value="TYROSINE-PROTEIN KINASE"/>
    <property type="match status" value="1"/>
</dbReference>
<dbReference type="Proteomes" id="UP000009885">
    <property type="component" value="Unassembled WGS sequence"/>
</dbReference>
<dbReference type="CDD" id="cd05387">
    <property type="entry name" value="BY-kinase"/>
    <property type="match status" value="1"/>
</dbReference>
<dbReference type="NCBIfam" id="TIGR01007">
    <property type="entry name" value="eps_fam"/>
    <property type="match status" value="1"/>
</dbReference>
<dbReference type="GO" id="GO:0005524">
    <property type="term" value="F:ATP binding"/>
    <property type="evidence" value="ECO:0007669"/>
    <property type="project" value="UniProtKB-KW"/>
</dbReference>
<comment type="caution">
    <text evidence="10">The sequence shown here is derived from an EMBL/GenBank/DDBJ whole genome shotgun (WGS) entry which is preliminary data.</text>
</comment>
<organism evidence="10 11">
    <name type="scientific">Staphylococcus massiliensis S46</name>
    <dbReference type="NCBI Taxonomy" id="1229783"/>
    <lineage>
        <taxon>Bacteria</taxon>
        <taxon>Bacillati</taxon>
        <taxon>Bacillota</taxon>
        <taxon>Bacilli</taxon>
        <taxon>Bacillales</taxon>
        <taxon>Staphylococcaceae</taxon>
        <taxon>Staphylococcus</taxon>
    </lineage>
</organism>
<evidence type="ECO:0000313" key="11">
    <source>
        <dbReference type="Proteomes" id="UP000009885"/>
    </source>
</evidence>
<name>K9AV73_9STAP</name>
<dbReference type="PATRIC" id="fig|1229783.3.peg.397"/>
<evidence type="ECO:0000256" key="7">
    <source>
        <dbReference type="ARBA" id="ARBA00023137"/>
    </source>
</evidence>
<dbReference type="EC" id="2.7.10.2" evidence="2"/>
<sequence>MRKSPTRGGMKTLIAHTNRKSVMSERFRGIRTNIMFSASDKAISTLVITSERPSSGKSTMSSNIAVTYAQAGFKTLVLDGDMRKPTQHYIFGVQNQKGLSNVLINQHEPEEVIESTMVENLFILPSGPIPPNPSELIGSVKLETLINLLNETFDMIIIDTPPVLSVTDAQLFTEVARNVLFVIDAEMNNRDHVRKAMNLVKKANGKVIGAVLNNAKVSKAQNAGYSYYGED</sequence>
<dbReference type="InterPro" id="IPR025669">
    <property type="entry name" value="AAA_dom"/>
</dbReference>
<dbReference type="SUPFAM" id="SSF52540">
    <property type="entry name" value="P-loop containing nucleoside triphosphate hydrolases"/>
    <property type="match status" value="1"/>
</dbReference>
<keyword evidence="7" id="KW-0829">Tyrosine-protein kinase</keyword>
<evidence type="ECO:0000256" key="8">
    <source>
        <dbReference type="ARBA" id="ARBA00051245"/>
    </source>
</evidence>
<dbReference type="GO" id="GO:0004715">
    <property type="term" value="F:non-membrane spanning protein tyrosine kinase activity"/>
    <property type="evidence" value="ECO:0007669"/>
    <property type="project" value="UniProtKB-EC"/>
</dbReference>
<keyword evidence="11" id="KW-1185">Reference proteome</keyword>
<dbReference type="Gene3D" id="3.40.50.300">
    <property type="entry name" value="P-loop containing nucleotide triphosphate hydrolases"/>
    <property type="match status" value="1"/>
</dbReference>